<reference evidence="2 3" key="1">
    <citation type="submission" date="2019-04" db="EMBL/GenBank/DDBJ databases">
        <title>Chitiniphilus eburnea sp. nov., a novel chitinolytic bacterium isolated from aquaculture sludge.</title>
        <authorList>
            <person name="Sheng M."/>
        </authorList>
    </citation>
    <scope>NUCLEOTIDE SEQUENCE [LARGE SCALE GENOMIC DNA]</scope>
    <source>
        <strain evidence="2 3">HX-2-15</strain>
    </source>
</reference>
<protein>
    <submittedName>
        <fullName evidence="2">DUF2007 domain-containing protein</fullName>
    </submittedName>
</protein>
<keyword evidence="3" id="KW-1185">Reference proteome</keyword>
<accession>A0A4U0PNT5</accession>
<dbReference type="OrthoDB" id="9814654at2"/>
<gene>
    <name evidence="2" type="ORF">FAZ21_15140</name>
</gene>
<dbReference type="AlphaFoldDB" id="A0A4U0PNT5"/>
<dbReference type="Gene3D" id="3.30.70.790">
    <property type="entry name" value="UreE, C-terminal domain"/>
    <property type="match status" value="1"/>
</dbReference>
<sequence>MQRVFEASNGIEAHLVKHWLDASRIPCEVRGEYLQGALGELPVGSLVALWVEDHQAEQARGVIAEWFAAAPDEDAA</sequence>
<comment type="caution">
    <text evidence="2">The sequence shown here is derived from an EMBL/GenBank/DDBJ whole genome shotgun (WGS) entry which is preliminary data.</text>
</comment>
<name>A0A4U0PNT5_9NEIS</name>
<dbReference type="Pfam" id="PF09413">
    <property type="entry name" value="DUF2007"/>
    <property type="match status" value="1"/>
</dbReference>
<evidence type="ECO:0000313" key="3">
    <source>
        <dbReference type="Proteomes" id="UP000310016"/>
    </source>
</evidence>
<dbReference type="Proteomes" id="UP000310016">
    <property type="component" value="Unassembled WGS sequence"/>
</dbReference>
<proteinExistence type="predicted"/>
<dbReference type="EMBL" id="SUMF01000022">
    <property type="protein sequence ID" value="TJZ69002.1"/>
    <property type="molecule type" value="Genomic_DNA"/>
</dbReference>
<organism evidence="2 3">
    <name type="scientific">Chitiniphilus eburneus</name>
    <dbReference type="NCBI Taxonomy" id="2571148"/>
    <lineage>
        <taxon>Bacteria</taxon>
        <taxon>Pseudomonadati</taxon>
        <taxon>Pseudomonadota</taxon>
        <taxon>Betaproteobacteria</taxon>
        <taxon>Neisseriales</taxon>
        <taxon>Chitinibacteraceae</taxon>
        <taxon>Chitiniphilus</taxon>
    </lineage>
</organism>
<evidence type="ECO:0000259" key="1">
    <source>
        <dbReference type="Pfam" id="PF09413"/>
    </source>
</evidence>
<dbReference type="InterPro" id="IPR018551">
    <property type="entry name" value="DUF2007"/>
</dbReference>
<dbReference type="RefSeq" id="WP_136774285.1">
    <property type="nucleotide sequence ID" value="NZ_CP156074.1"/>
</dbReference>
<evidence type="ECO:0000313" key="2">
    <source>
        <dbReference type="EMBL" id="TJZ69002.1"/>
    </source>
</evidence>
<feature type="domain" description="DUF2007" evidence="1">
    <location>
        <begin position="1"/>
        <end position="66"/>
    </location>
</feature>